<accession>A0A8R2JXI8</accession>
<dbReference type="AlphaFoldDB" id="A0A8R2JXI8"/>
<dbReference type="RefSeq" id="XP_029348725.1">
    <property type="nucleotide sequence ID" value="XM_029492865.1"/>
</dbReference>
<reference evidence="3" key="1">
    <citation type="submission" date="2010-06" db="EMBL/GenBank/DDBJ databases">
        <authorList>
            <person name="Jiang H."/>
            <person name="Abraham K."/>
            <person name="Ali S."/>
            <person name="Alsbrooks S.L."/>
            <person name="Anim B.N."/>
            <person name="Anosike U.S."/>
            <person name="Attaway T."/>
            <person name="Bandaranaike D.P."/>
            <person name="Battles P.K."/>
            <person name="Bell S.N."/>
            <person name="Bell A.V."/>
            <person name="Beltran B."/>
            <person name="Bickham C."/>
            <person name="Bustamante Y."/>
            <person name="Caleb T."/>
            <person name="Canada A."/>
            <person name="Cardenas V."/>
            <person name="Carter K."/>
            <person name="Chacko J."/>
            <person name="Chandrabose M.N."/>
            <person name="Chavez D."/>
            <person name="Chavez A."/>
            <person name="Chen L."/>
            <person name="Chu H.-S."/>
            <person name="Claassen K.J."/>
            <person name="Cockrell R."/>
            <person name="Collins M."/>
            <person name="Cooper J.A."/>
            <person name="Cree A."/>
            <person name="Curry S.M."/>
            <person name="Da Y."/>
            <person name="Dao M.D."/>
            <person name="Das B."/>
            <person name="Davila M.-L."/>
            <person name="Davy-Carroll L."/>
            <person name="Denson S."/>
            <person name="Dinh H."/>
            <person name="Ebong V.E."/>
            <person name="Edwards J.R."/>
            <person name="Egan A."/>
            <person name="El-Daye J."/>
            <person name="Escobedo L."/>
            <person name="Fernandez S."/>
            <person name="Fernando P.R."/>
            <person name="Flagg N."/>
            <person name="Forbes L.D."/>
            <person name="Fowler R.G."/>
            <person name="Fu Q."/>
            <person name="Gabisi R.A."/>
            <person name="Ganer J."/>
            <person name="Garbino Pronczuk A."/>
            <person name="Garcia R.M."/>
            <person name="Garner T."/>
            <person name="Garrett T.E."/>
            <person name="Gonzalez D.A."/>
            <person name="Hamid H."/>
            <person name="Hawkins E.S."/>
            <person name="Hirani K."/>
            <person name="Hogues M.E."/>
            <person name="Hollins B."/>
            <person name="Hsiao C.-H."/>
            <person name="Jabil R."/>
            <person name="James M.L."/>
            <person name="Jhangiani S.N."/>
            <person name="Johnson B."/>
            <person name="Johnson Q."/>
            <person name="Joshi V."/>
            <person name="Kalu J.B."/>
            <person name="Kam C."/>
            <person name="Kashfia A."/>
            <person name="Keebler J."/>
            <person name="Kisamo H."/>
            <person name="Kovar C.L."/>
            <person name="Lago L.A."/>
            <person name="Lai C.-Y."/>
            <person name="Laidlaw J."/>
            <person name="Lara F."/>
            <person name="Le T.-K."/>
            <person name="Lee S.L."/>
            <person name="Legall F.H."/>
            <person name="Lemon S.J."/>
            <person name="Lewis L.R."/>
            <person name="Li B."/>
            <person name="Liu Y."/>
            <person name="Liu Y.-S."/>
            <person name="Lopez J."/>
            <person name="Lozado R.J."/>
            <person name="Lu J."/>
            <person name="Madu R.C."/>
            <person name="Maheshwari M."/>
            <person name="Maheshwari R."/>
            <person name="Malloy K."/>
            <person name="Martinez E."/>
            <person name="Mathew T."/>
            <person name="Mercado I.C."/>
            <person name="Mercado C."/>
            <person name="Meyer B."/>
            <person name="Montgomery K."/>
            <person name="Morgan M.B."/>
            <person name="Munidasa M."/>
            <person name="Nazareth L.V."/>
            <person name="Nelson J."/>
            <person name="Ng B.M."/>
            <person name="Nguyen N.B."/>
            <person name="Nguyen P.Q."/>
            <person name="Nguyen T."/>
            <person name="Obregon M."/>
            <person name="Okwuonu G.O."/>
            <person name="Onwere C.G."/>
            <person name="Orozco G."/>
            <person name="Parra A."/>
            <person name="Patel S."/>
            <person name="Patil S."/>
            <person name="Perez A."/>
            <person name="Perez Y."/>
            <person name="Pham C."/>
            <person name="Primus E.L."/>
            <person name="Pu L.-L."/>
            <person name="Puazo M."/>
            <person name="Qin X."/>
            <person name="Quiroz J.B."/>
            <person name="Reese J."/>
            <person name="Richards S."/>
            <person name="Rives C.M."/>
            <person name="Robberts R."/>
            <person name="Ruiz S.J."/>
            <person name="Ruiz M.J."/>
            <person name="Santibanez J."/>
            <person name="Schneider B.W."/>
            <person name="Sisson I."/>
            <person name="Smith M."/>
            <person name="Sodergren E."/>
            <person name="Song X.-Z."/>
            <person name="Song B.B."/>
            <person name="Summersgill H."/>
            <person name="Thelus R."/>
            <person name="Thornton R.D."/>
            <person name="Trejos Z.Y."/>
            <person name="Usmani K."/>
            <person name="Vattathil S."/>
            <person name="Villasana D."/>
            <person name="Walker D.L."/>
            <person name="Wang S."/>
            <person name="Wang K."/>
            <person name="White C.S."/>
            <person name="Williams A.C."/>
            <person name="Williamson J."/>
            <person name="Wilson K."/>
            <person name="Woghiren I.O."/>
            <person name="Woodworth J.R."/>
            <person name="Worley K.C."/>
            <person name="Wright R.A."/>
            <person name="Wu W."/>
            <person name="Young L."/>
            <person name="Zhang L."/>
            <person name="Zhang J."/>
            <person name="Zhu Y."/>
            <person name="Muzny D.M."/>
            <person name="Weinstock G."/>
            <person name="Gibbs R.A."/>
        </authorList>
    </citation>
    <scope>NUCLEOTIDE SEQUENCE [LARGE SCALE GENOMIC DNA]</scope>
    <source>
        <strain evidence="3">LSR1</strain>
    </source>
</reference>
<evidence type="ECO:0000313" key="2">
    <source>
        <dbReference type="EnsemblMetazoa" id="XP_029348725.1"/>
    </source>
</evidence>
<feature type="region of interest" description="Disordered" evidence="1">
    <location>
        <begin position="268"/>
        <end position="295"/>
    </location>
</feature>
<protein>
    <submittedName>
        <fullName evidence="2">Uncharacterized protein</fullName>
    </submittedName>
</protein>
<keyword evidence="3" id="KW-1185">Reference proteome</keyword>
<sequence>MEVNVQQALRVVQQARRTVSPPIPADLRSMGETIASVKWQSRLSFVADDINNVLYYQGPLEFIQDGHSIFGGLLFANIDFIRHHAPFLRRAQVLAVYGTFGVVPNFPGDIDQLVTIHAVLDNISIVRYIRTHGMTEIVRNNYGVATVIRMITALPNLPPEMDPQLPIDFHITGGFFVIPTIGEVRRSIITSRDRNNEVLQNALRLVRNGRYNTASFLRRVAHVVRGYLNNQIGPLSNVHREDEIQQLPPVPLEPLLPPPLLENNGRQIAQRRGRGGRDNRIIPQIPRRRGRPRGQVQPDVLVEPAVGEDIVIVIRPDSPNFEEPAIEEDEVIVVGPNEANFEDVTYEEGFHQPVEPIVQPNSPEIEVQSVVPDVIIAKQARPLQNILLVNDDHLLDRCFICHNDHADVGSANILIPCGHG</sequence>
<dbReference type="OrthoDB" id="6620013at2759"/>
<dbReference type="Proteomes" id="UP000007819">
    <property type="component" value="Chromosome X"/>
</dbReference>
<evidence type="ECO:0000313" key="3">
    <source>
        <dbReference type="Proteomes" id="UP000007819"/>
    </source>
</evidence>
<organism evidence="2 3">
    <name type="scientific">Acyrthosiphon pisum</name>
    <name type="common">Pea aphid</name>
    <dbReference type="NCBI Taxonomy" id="7029"/>
    <lineage>
        <taxon>Eukaryota</taxon>
        <taxon>Metazoa</taxon>
        <taxon>Ecdysozoa</taxon>
        <taxon>Arthropoda</taxon>
        <taxon>Hexapoda</taxon>
        <taxon>Insecta</taxon>
        <taxon>Pterygota</taxon>
        <taxon>Neoptera</taxon>
        <taxon>Paraneoptera</taxon>
        <taxon>Hemiptera</taxon>
        <taxon>Sternorrhyncha</taxon>
        <taxon>Aphidomorpha</taxon>
        <taxon>Aphidoidea</taxon>
        <taxon>Aphididae</taxon>
        <taxon>Macrosiphini</taxon>
        <taxon>Acyrthosiphon</taxon>
    </lineage>
</organism>
<proteinExistence type="predicted"/>
<dbReference type="KEGG" id="api:107884843"/>
<name>A0A8R2JXI8_ACYPI</name>
<reference evidence="2" key="2">
    <citation type="submission" date="2022-06" db="UniProtKB">
        <authorList>
            <consortium name="EnsemblMetazoa"/>
        </authorList>
    </citation>
    <scope>IDENTIFICATION</scope>
</reference>
<evidence type="ECO:0000256" key="1">
    <source>
        <dbReference type="SAM" id="MobiDB-lite"/>
    </source>
</evidence>
<dbReference type="EnsemblMetazoa" id="XM_029492865.1">
    <property type="protein sequence ID" value="XP_029348725.1"/>
    <property type="gene ID" value="LOC107884843"/>
</dbReference>
<dbReference type="GeneID" id="107884843"/>